<keyword evidence="3 5" id="KW-0697">Rotamase</keyword>
<sequence length="156" mass="16935">MKKLSIGIITCTILFCAWSCLKSKDNSCQSMAPETELPQMKAFCTANNIEYTQLSNGLLYQVVDSGSGTAPANQSVIYVIYKGTLLNGTVFDQTNTAVKMNLSNLIEGWKVGLPLIKRGGHIKLIIPSYLGYGCAELTGIPANSALYFDIKLTDVQ</sequence>
<dbReference type="GO" id="GO:0003755">
    <property type="term" value="F:peptidyl-prolyl cis-trans isomerase activity"/>
    <property type="evidence" value="ECO:0007669"/>
    <property type="project" value="UniProtKB-UniRule"/>
</dbReference>
<comment type="similarity">
    <text evidence="2 6">Belongs to the FKBP-type PPIase family.</text>
</comment>
<gene>
    <name evidence="8" type="ORF">SAMN05421788_10315</name>
</gene>
<evidence type="ECO:0000313" key="9">
    <source>
        <dbReference type="Proteomes" id="UP000186917"/>
    </source>
</evidence>
<dbReference type="AlphaFoldDB" id="A0A1N7NY48"/>
<dbReference type="RefSeq" id="WP_076378575.1">
    <property type="nucleotide sequence ID" value="NZ_AP017422.1"/>
</dbReference>
<reference evidence="9" key="1">
    <citation type="submission" date="2017-01" db="EMBL/GenBank/DDBJ databases">
        <authorList>
            <person name="Varghese N."/>
            <person name="Submissions S."/>
        </authorList>
    </citation>
    <scope>NUCLEOTIDE SEQUENCE [LARGE SCALE GENOMIC DNA]</scope>
    <source>
        <strain evidence="9">DSM 21054</strain>
    </source>
</reference>
<keyword evidence="9" id="KW-1185">Reference proteome</keyword>
<feature type="domain" description="PPIase FKBP-type" evidence="7">
    <location>
        <begin position="74"/>
        <end position="156"/>
    </location>
</feature>
<dbReference type="Pfam" id="PF00254">
    <property type="entry name" value="FKBP_C"/>
    <property type="match status" value="1"/>
</dbReference>
<dbReference type="PANTHER" id="PTHR43811:SF19">
    <property type="entry name" value="39 KDA FK506-BINDING NUCLEAR PROTEIN"/>
    <property type="match status" value="1"/>
</dbReference>
<dbReference type="EC" id="5.2.1.8" evidence="6"/>
<name>A0A1N7NY48_9BACT</name>
<evidence type="ECO:0000256" key="2">
    <source>
        <dbReference type="ARBA" id="ARBA00006577"/>
    </source>
</evidence>
<evidence type="ECO:0000256" key="3">
    <source>
        <dbReference type="ARBA" id="ARBA00023110"/>
    </source>
</evidence>
<dbReference type="PANTHER" id="PTHR43811">
    <property type="entry name" value="FKBP-TYPE PEPTIDYL-PROLYL CIS-TRANS ISOMERASE FKPA"/>
    <property type="match status" value="1"/>
</dbReference>
<dbReference type="InterPro" id="IPR046357">
    <property type="entry name" value="PPIase_dom_sf"/>
</dbReference>
<evidence type="ECO:0000259" key="7">
    <source>
        <dbReference type="PROSITE" id="PS50059"/>
    </source>
</evidence>
<keyword evidence="4 5" id="KW-0413">Isomerase</keyword>
<dbReference type="PROSITE" id="PS50059">
    <property type="entry name" value="FKBP_PPIASE"/>
    <property type="match status" value="1"/>
</dbReference>
<evidence type="ECO:0000256" key="6">
    <source>
        <dbReference type="RuleBase" id="RU003915"/>
    </source>
</evidence>
<dbReference type="Gene3D" id="3.10.50.40">
    <property type="match status" value="1"/>
</dbReference>
<protein>
    <recommendedName>
        <fullName evidence="6">Peptidyl-prolyl cis-trans isomerase</fullName>
        <ecNumber evidence="6">5.2.1.8</ecNumber>
    </recommendedName>
</protein>
<evidence type="ECO:0000256" key="5">
    <source>
        <dbReference type="PROSITE-ProRule" id="PRU00277"/>
    </source>
</evidence>
<comment type="catalytic activity">
    <reaction evidence="1 5 6">
        <text>[protein]-peptidylproline (omega=180) = [protein]-peptidylproline (omega=0)</text>
        <dbReference type="Rhea" id="RHEA:16237"/>
        <dbReference type="Rhea" id="RHEA-COMP:10747"/>
        <dbReference type="Rhea" id="RHEA-COMP:10748"/>
        <dbReference type="ChEBI" id="CHEBI:83833"/>
        <dbReference type="ChEBI" id="CHEBI:83834"/>
        <dbReference type="EC" id="5.2.1.8"/>
    </reaction>
</comment>
<evidence type="ECO:0000256" key="4">
    <source>
        <dbReference type="ARBA" id="ARBA00023235"/>
    </source>
</evidence>
<proteinExistence type="inferred from homology"/>
<organism evidence="8 9">
    <name type="scientific">Filimonas lacunae</name>
    <dbReference type="NCBI Taxonomy" id="477680"/>
    <lineage>
        <taxon>Bacteria</taxon>
        <taxon>Pseudomonadati</taxon>
        <taxon>Bacteroidota</taxon>
        <taxon>Chitinophagia</taxon>
        <taxon>Chitinophagales</taxon>
        <taxon>Chitinophagaceae</taxon>
        <taxon>Filimonas</taxon>
    </lineage>
</organism>
<evidence type="ECO:0000256" key="1">
    <source>
        <dbReference type="ARBA" id="ARBA00000971"/>
    </source>
</evidence>
<dbReference type="Proteomes" id="UP000186917">
    <property type="component" value="Unassembled WGS sequence"/>
</dbReference>
<dbReference type="SUPFAM" id="SSF54534">
    <property type="entry name" value="FKBP-like"/>
    <property type="match status" value="1"/>
</dbReference>
<dbReference type="STRING" id="477680.SAMN05421788_10315"/>
<dbReference type="OrthoDB" id="669809at2"/>
<dbReference type="EMBL" id="FTOR01000003">
    <property type="protein sequence ID" value="SIT03208.1"/>
    <property type="molecule type" value="Genomic_DNA"/>
</dbReference>
<dbReference type="InterPro" id="IPR001179">
    <property type="entry name" value="PPIase_FKBP_dom"/>
</dbReference>
<accession>A0A1N7NY48</accession>
<evidence type="ECO:0000313" key="8">
    <source>
        <dbReference type="EMBL" id="SIT03208.1"/>
    </source>
</evidence>